<name>A0A8D5FJ23_9BACT</name>
<evidence type="ECO:0000313" key="2">
    <source>
        <dbReference type="EMBL" id="BCL61690.1"/>
    </source>
</evidence>
<dbReference type="RefSeq" id="WP_228854114.1">
    <property type="nucleotide sequence ID" value="NZ_AP024086.1"/>
</dbReference>
<keyword evidence="3" id="KW-1185">Reference proteome</keyword>
<dbReference type="KEGG" id="dbk:DGMP_23830"/>
<dbReference type="InterPro" id="IPR010744">
    <property type="entry name" value="Phage_CI_N"/>
</dbReference>
<dbReference type="Proteomes" id="UP000826725">
    <property type="component" value="Chromosome"/>
</dbReference>
<protein>
    <recommendedName>
        <fullName evidence="1">Bacteriophage CI repressor N-terminal domain-containing protein</fullName>
    </recommendedName>
</protein>
<dbReference type="GO" id="GO:0045892">
    <property type="term" value="P:negative regulation of DNA-templated transcription"/>
    <property type="evidence" value="ECO:0007669"/>
    <property type="project" value="InterPro"/>
</dbReference>
<dbReference type="Pfam" id="PF07022">
    <property type="entry name" value="Phage_CI_repr"/>
    <property type="match status" value="1"/>
</dbReference>
<accession>A0A8D5FJ23</accession>
<dbReference type="GO" id="GO:0003677">
    <property type="term" value="F:DNA binding"/>
    <property type="evidence" value="ECO:0007669"/>
    <property type="project" value="InterPro"/>
</dbReference>
<dbReference type="AlphaFoldDB" id="A0A8D5FJ23"/>
<feature type="domain" description="Bacteriophage CI repressor N-terminal" evidence="1">
    <location>
        <begin position="7"/>
        <end position="70"/>
    </location>
</feature>
<gene>
    <name evidence="2" type="ORF">DGMP_23830</name>
</gene>
<reference evidence="2" key="1">
    <citation type="submission" date="2020-09" db="EMBL/GenBank/DDBJ databases">
        <title>Desulfogranum mesoprofundum gen. nov., sp. nov., a novel mesophilic, sulfate-reducing chemolithoautotroph isolated from a deep-sea hydrothermal vent chimney in the Suiyo Seamount.</title>
        <authorList>
            <person name="Hashimoto Y."/>
            <person name="Nakagawa S."/>
        </authorList>
    </citation>
    <scope>NUCLEOTIDE SEQUENCE</scope>
    <source>
        <strain evidence="2">KT2</strain>
    </source>
</reference>
<dbReference type="EMBL" id="AP024086">
    <property type="protein sequence ID" value="BCL61690.1"/>
    <property type="molecule type" value="Genomic_DNA"/>
</dbReference>
<evidence type="ECO:0000259" key="1">
    <source>
        <dbReference type="Pfam" id="PF07022"/>
    </source>
</evidence>
<organism evidence="2 3">
    <name type="scientific">Desulfomarina profundi</name>
    <dbReference type="NCBI Taxonomy" id="2772557"/>
    <lineage>
        <taxon>Bacteria</taxon>
        <taxon>Pseudomonadati</taxon>
        <taxon>Thermodesulfobacteriota</taxon>
        <taxon>Desulfobulbia</taxon>
        <taxon>Desulfobulbales</taxon>
        <taxon>Desulfobulbaceae</taxon>
        <taxon>Desulfomarina</taxon>
    </lineage>
</organism>
<evidence type="ECO:0000313" key="3">
    <source>
        <dbReference type="Proteomes" id="UP000826725"/>
    </source>
</evidence>
<sequence length="152" mass="17528">MSQTTEILERFYKATQTQSHSGLADYLKINRQAVYSAIRNDKIPKEWFFKIAEKTDYSLDWLFDGRGPMKREQACYLEQGNSCEEMDTDDNYSGNVQFEDNWMIKATGDPVEDYLATIAFLEKIVLKQSEKISTPHVDRIKQFALSFTGTAA</sequence>
<proteinExistence type="predicted"/>